<dbReference type="Pfam" id="PF13558">
    <property type="entry name" value="SbcC_Walker_B"/>
    <property type="match status" value="1"/>
</dbReference>
<evidence type="ECO:0000313" key="6">
    <source>
        <dbReference type="EMBL" id="KZM35697.1"/>
    </source>
</evidence>
<dbReference type="Proteomes" id="UP000076447">
    <property type="component" value="Unassembled WGS sequence"/>
</dbReference>
<dbReference type="GO" id="GO:0000731">
    <property type="term" value="P:DNA synthesis involved in DNA repair"/>
    <property type="evidence" value="ECO:0007669"/>
    <property type="project" value="TreeGrafter"/>
</dbReference>
<name>A0A161XFY3_9CELL</name>
<evidence type="ECO:0000256" key="4">
    <source>
        <dbReference type="SAM" id="Coils"/>
    </source>
</evidence>
<dbReference type="PANTHER" id="PTHR32182">
    <property type="entry name" value="DNA REPLICATION AND REPAIR PROTEIN RECF"/>
    <property type="match status" value="1"/>
</dbReference>
<dbReference type="EMBL" id="LRIE01000067">
    <property type="protein sequence ID" value="KZM35697.1"/>
    <property type="molecule type" value="Genomic_DNA"/>
</dbReference>
<dbReference type="STRING" id="43678.OJAG_16600"/>
<evidence type="ECO:0000256" key="1">
    <source>
        <dbReference type="ARBA" id="ARBA00022763"/>
    </source>
</evidence>
<proteinExistence type="predicted"/>
<reference evidence="6 7" key="1">
    <citation type="submission" date="2016-01" db="EMBL/GenBank/DDBJ databases">
        <title>Genome sequence of Oerskovia enterophila VJag, an agar and cellulose degrading bacterium.</title>
        <authorList>
            <person name="Poehlein A."/>
            <person name="Jag V."/>
            <person name="Bengelsdorf F."/>
            <person name="Duerre P."/>
            <person name="Daniel R."/>
        </authorList>
    </citation>
    <scope>NUCLEOTIDE SEQUENCE [LARGE SCALE GENOMIC DNA]</scope>
    <source>
        <strain evidence="6 7">VJag</strain>
    </source>
</reference>
<dbReference type="GO" id="GO:0009432">
    <property type="term" value="P:SOS response"/>
    <property type="evidence" value="ECO:0007669"/>
    <property type="project" value="UniProtKB-KW"/>
</dbReference>
<dbReference type="Pfam" id="PF13555">
    <property type="entry name" value="AAA_29"/>
    <property type="match status" value="1"/>
</dbReference>
<keyword evidence="1" id="KW-0227">DNA damage</keyword>
<evidence type="ECO:0000256" key="2">
    <source>
        <dbReference type="ARBA" id="ARBA00023204"/>
    </source>
</evidence>
<dbReference type="InterPro" id="IPR027417">
    <property type="entry name" value="P-loop_NTPase"/>
</dbReference>
<dbReference type="RefSeq" id="WP_068708102.1">
    <property type="nucleotide sequence ID" value="NZ_LRIE01000067.1"/>
</dbReference>
<gene>
    <name evidence="6" type="ORF">OJAG_16600</name>
</gene>
<dbReference type="Gene3D" id="3.40.50.300">
    <property type="entry name" value="P-loop containing nucleotide triphosphate hydrolases"/>
    <property type="match status" value="1"/>
</dbReference>
<dbReference type="PANTHER" id="PTHR32182:SF0">
    <property type="entry name" value="DNA REPLICATION AND REPAIR PROTEIN RECF"/>
    <property type="match status" value="1"/>
</dbReference>
<accession>A0A161XFY3</accession>
<feature type="region of interest" description="Disordered" evidence="5">
    <location>
        <begin position="611"/>
        <end position="631"/>
    </location>
</feature>
<feature type="coiled-coil region" evidence="4">
    <location>
        <begin position="429"/>
        <end position="456"/>
    </location>
</feature>
<dbReference type="GO" id="GO:0006302">
    <property type="term" value="P:double-strand break repair"/>
    <property type="evidence" value="ECO:0007669"/>
    <property type="project" value="TreeGrafter"/>
</dbReference>
<dbReference type="OrthoDB" id="174137at2"/>
<keyword evidence="4" id="KW-0175">Coiled coil</keyword>
<keyword evidence="3" id="KW-0742">SOS response</keyword>
<organism evidence="6 7">
    <name type="scientific">Oerskovia enterophila</name>
    <dbReference type="NCBI Taxonomy" id="43678"/>
    <lineage>
        <taxon>Bacteria</taxon>
        <taxon>Bacillati</taxon>
        <taxon>Actinomycetota</taxon>
        <taxon>Actinomycetes</taxon>
        <taxon>Micrococcales</taxon>
        <taxon>Cellulomonadaceae</taxon>
        <taxon>Oerskovia</taxon>
    </lineage>
</organism>
<keyword evidence="2" id="KW-0234">DNA repair</keyword>
<dbReference type="AlphaFoldDB" id="A0A161XFY3"/>
<evidence type="ECO:0000256" key="3">
    <source>
        <dbReference type="ARBA" id="ARBA00023236"/>
    </source>
</evidence>
<evidence type="ECO:0000256" key="5">
    <source>
        <dbReference type="SAM" id="MobiDB-lite"/>
    </source>
</evidence>
<sequence length="1162" mass="129155">MAEALFSAVELHDAAADLDQRSGYRLDRLEVLNWGTFDKYAWSFELEGRNALLTGDIGSGKSTIVDAITTLLLPANRISYNKAAGADTRERTLRSYVAGHYKSERNEVTGASRHVGLRRGHTYSVILGEFANRGFDSRAVLAQVFWLKDGAQGQPERFYVTSTSPMTIADDFAGFDGDINVLRRRLRESGAQIRDHFPEYGRDFRRLLGIESEQAMELFHQTVSMKSVGDLNEFVREHMLEPFDAARWTEKLVAHFDDLTSAHDAVVKARAQIDQLAPLLADADAYDAVGERARGLVAQREALRGFTAGRRVEALDARIGELEASITARADGLDRLKEELALLDADRQRLEVERAGHGGDRLAQIEGEVARREVERAERRAKADEYARYLAAAGLEPVASRDEFAALRERTGALQSDAQDALGEIEGRAGEVAAELRAVEAEAREINAELRSLADRESNLPRTSLDLRTRLCSDVGLTDADLPFAGELLGVRAEHAEWEGAAERVLRGFALSLLVPAQHYDAVSAWINAQDLGTRLVYHRVPAPAAGRTRKVRGGVGTPPASREDGPLLADLLEVKDGDLAAWLTDELERRADYVCAATLADFQRVPRAVTREGQVKHSASHHEKDDRRSVRDRSGYVLGWSNQAKIDALLEQATDVAGRRTVLEERRDEVGREKSAAISRSGALNRLDVFREWRELDWEEPVRAVAELHDEKRRIEGASTELSRIADQLRDLSRQAAGLASDRDALLSAAGADQHALATARDQRERSARVLAEQGPADAGLADELAGLFDAETAAQAGEPAGSHPGSRSDVDPDAVEAALRTRLTSQVEEAQNRQGQLGTRIAAQMTAFRAAYPVETTELDNDVRSAPEYRALHERLTRDDLPRFEGDFKTYLNTNTIRDIAGFHAELSKQADLIRERVEIINDSLRAIDYNPGRYIRLEMAPTPNTEVREFRADLRACTDGVLGLDLEGRRDEDTGEETVAYYSEERFLRVKAIVERFRGREGQTEADEAWKRRVTDVRSWFVLSASERSREDDVEHEHYSDSGGKSGGQKEKLAYTILAASLAYQFKLDWGAVRSKAFRFVVIDEAFGRGSDESTRFALELFKSLGLQLLIVTPLQKIHVIEPYISAVGYVDNPTGRNSRLRTLTIEEYQAEKEAHAAL</sequence>
<dbReference type="PATRIC" id="fig|43678.3.peg.1739"/>
<evidence type="ECO:0000313" key="7">
    <source>
        <dbReference type="Proteomes" id="UP000076447"/>
    </source>
</evidence>
<protein>
    <recommendedName>
        <fullName evidence="8">Chromosome partition protein Smc</fullName>
    </recommendedName>
</protein>
<dbReference type="SUPFAM" id="SSF52540">
    <property type="entry name" value="P-loop containing nucleoside triphosphate hydrolases"/>
    <property type="match status" value="1"/>
</dbReference>
<comment type="caution">
    <text evidence="6">The sequence shown here is derived from an EMBL/GenBank/DDBJ whole genome shotgun (WGS) entry which is preliminary data.</text>
</comment>
<evidence type="ECO:0008006" key="8">
    <source>
        <dbReference type="Google" id="ProtNLM"/>
    </source>
</evidence>